<keyword evidence="3" id="KW-1185">Reference proteome</keyword>
<gene>
    <name evidence="2" type="ORF">FP2_21150</name>
</gene>
<dbReference type="Proteomes" id="UP000008804">
    <property type="component" value="Chromosome"/>
</dbReference>
<dbReference type="Pfam" id="PF01396">
    <property type="entry name" value="Zn_ribbon_Top1"/>
    <property type="match status" value="1"/>
</dbReference>
<dbReference type="PROSITE" id="PS50965">
    <property type="entry name" value="NERD"/>
    <property type="match status" value="1"/>
</dbReference>
<dbReference type="KEGG" id="fpr:FP2_21150"/>
<reference evidence="2 3" key="1">
    <citation type="submission" date="2010-03" db="EMBL/GenBank/DDBJ databases">
        <title>The genome sequence of Faecalibacterium prausnitzii L2/6.</title>
        <authorList>
            <consortium name="metaHIT consortium -- http://www.metahit.eu/"/>
            <person name="Pajon A."/>
            <person name="Turner K."/>
            <person name="Parkhill J."/>
            <person name="Duncan S."/>
            <person name="Flint H."/>
        </authorList>
    </citation>
    <scope>NUCLEOTIDE SEQUENCE [LARGE SCALE GENOMIC DNA]</scope>
    <source>
        <strain evidence="3">L2-6</strain>
    </source>
</reference>
<dbReference type="PATRIC" id="fig|718252.3.peg.301"/>
<dbReference type="GO" id="GO:0006265">
    <property type="term" value="P:DNA topological change"/>
    <property type="evidence" value="ECO:0007669"/>
    <property type="project" value="InterPro"/>
</dbReference>
<dbReference type="Gene3D" id="3.30.65.10">
    <property type="entry name" value="Bacterial Topoisomerase I, domain 1"/>
    <property type="match status" value="1"/>
</dbReference>
<dbReference type="EMBL" id="FP929045">
    <property type="protein sequence ID" value="CBK99497.1"/>
    <property type="molecule type" value="Genomic_DNA"/>
</dbReference>
<dbReference type="GO" id="GO:0003916">
    <property type="term" value="F:DNA topoisomerase activity"/>
    <property type="evidence" value="ECO:0007669"/>
    <property type="project" value="InterPro"/>
</dbReference>
<dbReference type="InterPro" id="IPR013498">
    <property type="entry name" value="Topo_IA_Znf"/>
</dbReference>
<organism evidence="2 3">
    <name type="scientific">Faecalibacterium prausnitzii L2-6</name>
    <dbReference type="NCBI Taxonomy" id="718252"/>
    <lineage>
        <taxon>Bacteria</taxon>
        <taxon>Bacillati</taxon>
        <taxon>Bacillota</taxon>
        <taxon>Clostridia</taxon>
        <taxon>Eubacteriales</taxon>
        <taxon>Oscillospiraceae</taxon>
        <taxon>Faecalibacterium</taxon>
    </lineage>
</organism>
<evidence type="ECO:0000313" key="2">
    <source>
        <dbReference type="EMBL" id="CBK99497.1"/>
    </source>
</evidence>
<dbReference type="RefSeq" id="WP_015565139.1">
    <property type="nucleotide sequence ID" value="NC_021042.1"/>
</dbReference>
<dbReference type="STRING" id="718252.FP2_21150"/>
<dbReference type="Pfam" id="PF08378">
    <property type="entry name" value="NERD"/>
    <property type="match status" value="1"/>
</dbReference>
<evidence type="ECO:0000259" key="1">
    <source>
        <dbReference type="PROSITE" id="PS50965"/>
    </source>
</evidence>
<accession>D4JZP8</accession>
<feature type="domain" description="NERD" evidence="1">
    <location>
        <begin position="27"/>
        <end position="148"/>
    </location>
</feature>
<dbReference type="InterPro" id="IPR011528">
    <property type="entry name" value="NERD"/>
</dbReference>
<dbReference type="GO" id="GO:0005694">
    <property type="term" value="C:chromosome"/>
    <property type="evidence" value="ECO:0007669"/>
    <property type="project" value="InterPro"/>
</dbReference>
<evidence type="ECO:0000313" key="3">
    <source>
        <dbReference type="Proteomes" id="UP000008804"/>
    </source>
</evidence>
<proteinExistence type="predicted"/>
<dbReference type="GO" id="GO:0003677">
    <property type="term" value="F:DNA binding"/>
    <property type="evidence" value="ECO:0007669"/>
    <property type="project" value="InterPro"/>
</dbReference>
<reference evidence="2 3" key="2">
    <citation type="submission" date="2010-03" db="EMBL/GenBank/DDBJ databases">
        <authorList>
            <person name="Pajon A."/>
        </authorList>
    </citation>
    <scope>NUCLEOTIDE SEQUENCE [LARGE SCALE GENOMIC DNA]</scope>
    <source>
        <strain evidence="3">L2-6</strain>
    </source>
</reference>
<dbReference type="SUPFAM" id="SSF57783">
    <property type="entry name" value="Zinc beta-ribbon"/>
    <property type="match status" value="1"/>
</dbReference>
<name>D4JZP8_9FIRM</name>
<sequence>MEWIIVLVLICCIIAAVEEAAVEEQKRGQRGEEKVYDTLEKLDGHKAMIRNCYLPTQRGDTTEVDLVLIHESGIYVIESKNYSGWIFGSDSRREWTQTFPKGNGETTKYKFYNPILQNGTHIKEIQRILGEKRNNIYSYVVFGDDCELMNVQWNENECHVLKRRELLQNVKQNAVAHGRVLSNEAIDSYCQKLFSYTQVSKEQKQEHIHNIEEKYKPISRNAVNTDALICPWCGGKLVLRTPRDPAKASRKFYGCSNYPKCRFTRNIM</sequence>
<dbReference type="BioCyc" id="FPRA718252:G1375-1800-MONOMER"/>
<dbReference type="eggNOG" id="COG0551">
    <property type="taxonomic scope" value="Bacteria"/>
</dbReference>
<dbReference type="HOGENOM" id="CLU_068011_2_0_9"/>
<keyword evidence="2" id="KW-0413">Isomerase</keyword>
<dbReference type="AlphaFoldDB" id="D4JZP8"/>
<protein>
    <submittedName>
        <fullName evidence="2">Nuclease-related domain./Topoisomerase DNA binding C4 zinc finger</fullName>
    </submittedName>
</protein>